<reference evidence="1 2" key="1">
    <citation type="submission" date="2017-09" db="EMBL/GenBank/DDBJ databases">
        <title>Complete genome sequence of Janthinobacterium svalbardensis PAMC 27463.</title>
        <authorList>
            <person name="Cho Y.-J."/>
            <person name="Cho A."/>
            <person name="Kim O.-S."/>
            <person name="Lee J.-I."/>
        </authorList>
    </citation>
    <scope>NUCLEOTIDE SEQUENCE [LARGE SCALE GENOMIC DNA]</scope>
    <source>
        <strain evidence="1 2">PAMC 27463</strain>
    </source>
</reference>
<dbReference type="Proteomes" id="UP000218437">
    <property type="component" value="Chromosome"/>
</dbReference>
<dbReference type="EMBL" id="CP023422">
    <property type="protein sequence ID" value="ATD61923.1"/>
    <property type="molecule type" value="Genomic_DNA"/>
</dbReference>
<accession>A0A290WYJ5</accession>
<dbReference type="KEGG" id="jsv:CNX70_18460"/>
<dbReference type="AlphaFoldDB" id="A0A290WYJ5"/>
<gene>
    <name evidence="1" type="ORF">CNX70_18460</name>
</gene>
<organism evidence="1 2">
    <name type="scientific">Janthinobacterium svalbardensis</name>
    <dbReference type="NCBI Taxonomy" id="368607"/>
    <lineage>
        <taxon>Bacteria</taxon>
        <taxon>Pseudomonadati</taxon>
        <taxon>Pseudomonadota</taxon>
        <taxon>Betaproteobacteria</taxon>
        <taxon>Burkholderiales</taxon>
        <taxon>Oxalobacteraceae</taxon>
        <taxon>Janthinobacterium</taxon>
    </lineage>
</organism>
<protein>
    <submittedName>
        <fullName evidence="1">Uncharacterized protein</fullName>
    </submittedName>
</protein>
<name>A0A290WYJ5_9BURK</name>
<evidence type="ECO:0000313" key="1">
    <source>
        <dbReference type="EMBL" id="ATD61923.1"/>
    </source>
</evidence>
<dbReference type="RefSeq" id="WP_096235964.1">
    <property type="nucleotide sequence ID" value="NZ_CP023422.1"/>
</dbReference>
<sequence>MIGREYIPQVYFSDVFQVSAETVDAYGAFDVALVNDLPLFVDPFLLFDSEDDKYKELHSSIIRYLVFLRDRACADDLTEGNITHWLLFKEVKQNWLGFSKAGNRGTGLGRTFANALARNLRSVFKNFGTETLTSSSHIEKLSLLNGGVGRDHLSDFTTNLIFGFLLDYTEKFAKTHLRPDQYRRFRLDKVVFDYDTRRWKSAYFDLPFFEGDFVLLTPKDMLTRDESWINQGDLIHQFTQIRKSLPDSFLRSQVDEHFYSQIDNFSSAEERKEAVLRTVEKYPDVLDYYILNKEENAPAAHALSDLKVNETHVQFVENVKELIGDHLSKTAFYEVGDSYDECHQRIAYLKHVIEDNDGYRLFYLKGVPMKRESDLQTLFRLTWFRTTYDVNSEVNNGRGPVDYKVSRGRKDACLVEFKLASNSGLKRNLAHQVNVYAKANETSKAIKVILYFSDAEREKVLKVLKELCLEKCPDVVLIDASPETKASGSKATSSD</sequence>
<proteinExistence type="predicted"/>
<keyword evidence="2" id="KW-1185">Reference proteome</keyword>
<evidence type="ECO:0000313" key="2">
    <source>
        <dbReference type="Proteomes" id="UP000218437"/>
    </source>
</evidence>